<dbReference type="RefSeq" id="WP_168568522.1">
    <property type="nucleotide sequence ID" value="NZ_CP051167.1"/>
</dbReference>
<dbReference type="EMBL" id="CP051167">
    <property type="protein sequence ID" value="QIZ70367.1"/>
    <property type="molecule type" value="Genomic_DNA"/>
</dbReference>
<organism evidence="2 3">
    <name type="scientific">Oxynema aestuarii AP17</name>
    <dbReference type="NCBI Taxonomy" id="2064643"/>
    <lineage>
        <taxon>Bacteria</taxon>
        <taxon>Bacillati</taxon>
        <taxon>Cyanobacteriota</taxon>
        <taxon>Cyanophyceae</taxon>
        <taxon>Oscillatoriophycideae</taxon>
        <taxon>Oscillatoriales</taxon>
        <taxon>Oscillatoriaceae</taxon>
        <taxon>Oxynema</taxon>
        <taxon>Oxynema aestuarii</taxon>
    </lineage>
</organism>
<dbReference type="Gene3D" id="3.10.310.50">
    <property type="match status" value="1"/>
</dbReference>
<dbReference type="KEGG" id="oxy:HCG48_07055"/>
<evidence type="ECO:0000259" key="1">
    <source>
        <dbReference type="Pfam" id="PF04536"/>
    </source>
</evidence>
<accession>A0A6H1TW36</accession>
<protein>
    <submittedName>
        <fullName evidence="2">TPM domain-containing protein</fullName>
    </submittedName>
</protein>
<dbReference type="PANTHER" id="PTHR30373">
    <property type="entry name" value="UPF0603 PROTEIN YGCG"/>
    <property type="match status" value="1"/>
</dbReference>
<feature type="domain" description="TPM" evidence="1">
    <location>
        <begin position="49"/>
        <end position="173"/>
    </location>
</feature>
<dbReference type="Proteomes" id="UP000500857">
    <property type="component" value="Chromosome"/>
</dbReference>
<gene>
    <name evidence="2" type="ORF">HCG48_07055</name>
</gene>
<dbReference type="InterPro" id="IPR007621">
    <property type="entry name" value="TPM_dom"/>
</dbReference>
<evidence type="ECO:0000313" key="2">
    <source>
        <dbReference type="EMBL" id="QIZ70367.1"/>
    </source>
</evidence>
<sequence>MKLSHLIKTIFFLALGFFLALSIVLSPSLTGAIAIQDVPNPRVEYGGWVTDMANLISPATERELNQLIDSLEAETTAEIAIVTVPDTDPFPSVKTFTTELFNTWGIGKKGKNNGILFLTSFGDRRVEIETGYGIEPILPDAQILDILNRHILPYFTNNDFDTGILEGTRALIDVLSGETFEGAIIDKDPFF</sequence>
<keyword evidence="3" id="KW-1185">Reference proteome</keyword>
<name>A0A6H1TW36_9CYAN</name>
<proteinExistence type="predicted"/>
<dbReference type="AlphaFoldDB" id="A0A6H1TW36"/>
<dbReference type="PANTHER" id="PTHR30373:SF2">
    <property type="entry name" value="UPF0603 PROTEIN YGCG"/>
    <property type="match status" value="1"/>
</dbReference>
<dbReference type="Pfam" id="PF04536">
    <property type="entry name" value="TPM_phosphatase"/>
    <property type="match status" value="1"/>
</dbReference>
<evidence type="ECO:0000313" key="3">
    <source>
        <dbReference type="Proteomes" id="UP000500857"/>
    </source>
</evidence>
<reference evidence="2 3" key="1">
    <citation type="submission" date="2020-04" db="EMBL/GenBank/DDBJ databases">
        <authorList>
            <person name="Basu S."/>
            <person name="Maruthanayagam V."/>
            <person name="Chakraborty S."/>
            <person name="Pramanik A."/>
            <person name="Mukherjee J."/>
            <person name="Brink B."/>
        </authorList>
    </citation>
    <scope>NUCLEOTIDE SEQUENCE [LARGE SCALE GENOMIC DNA]</scope>
    <source>
        <strain evidence="2 3">AP17</strain>
    </source>
</reference>